<dbReference type="InterPro" id="IPR010266">
    <property type="entry name" value="NnrS"/>
</dbReference>
<organism evidence="2">
    <name type="scientific">marine metagenome</name>
    <dbReference type="NCBI Taxonomy" id="408172"/>
    <lineage>
        <taxon>unclassified sequences</taxon>
        <taxon>metagenomes</taxon>
        <taxon>ecological metagenomes</taxon>
    </lineage>
</organism>
<keyword evidence="1" id="KW-1133">Transmembrane helix</keyword>
<keyword evidence="1" id="KW-0812">Transmembrane</keyword>
<feature type="transmembrane region" description="Helical" evidence="1">
    <location>
        <begin position="144"/>
        <end position="168"/>
    </location>
</feature>
<evidence type="ECO:0000313" key="2">
    <source>
        <dbReference type="EMBL" id="SVC19832.1"/>
    </source>
</evidence>
<dbReference type="AlphaFoldDB" id="A0A382K8T1"/>
<reference evidence="2" key="1">
    <citation type="submission" date="2018-05" db="EMBL/GenBank/DDBJ databases">
        <authorList>
            <person name="Lanie J.A."/>
            <person name="Ng W.-L."/>
            <person name="Kazmierczak K.M."/>
            <person name="Andrzejewski T.M."/>
            <person name="Davidsen T.M."/>
            <person name="Wayne K.J."/>
            <person name="Tettelin H."/>
            <person name="Glass J.I."/>
            <person name="Rusch D."/>
            <person name="Podicherti R."/>
            <person name="Tsui H.-C.T."/>
            <person name="Winkler M.E."/>
        </authorList>
    </citation>
    <scope>NUCLEOTIDE SEQUENCE</scope>
</reference>
<feature type="non-terminal residue" evidence="2">
    <location>
        <position position="201"/>
    </location>
</feature>
<feature type="transmembrane region" description="Helical" evidence="1">
    <location>
        <begin position="62"/>
        <end position="82"/>
    </location>
</feature>
<proteinExistence type="predicted"/>
<feature type="transmembrane region" description="Helical" evidence="1">
    <location>
        <begin position="89"/>
        <end position="109"/>
    </location>
</feature>
<evidence type="ECO:0000256" key="1">
    <source>
        <dbReference type="SAM" id="Phobius"/>
    </source>
</evidence>
<accession>A0A382K8T1</accession>
<feature type="transmembrane region" description="Helical" evidence="1">
    <location>
        <begin position="115"/>
        <end position="132"/>
    </location>
</feature>
<keyword evidence="1" id="KW-0472">Membrane</keyword>
<dbReference type="EMBL" id="UINC01078603">
    <property type="protein sequence ID" value="SVC19832.1"/>
    <property type="molecule type" value="Genomic_DNA"/>
</dbReference>
<name>A0A382K8T1_9ZZZZ</name>
<sequence>MAIAVGDLENAVVLQTGFRLFFLGAAWFALAFMAVWGSTYFFHLDLGFGALTPSQWHAHELIYGYAGAVIAGFLLTAVASWTNQNTLTGVPLLGLFLVWTLARFGWLWGGRLADLAGLFDLLFWVGLSFAIGRPIVAAKQWRQLAVLATLALLTVGQGSFYVAAIGWSEQSANLAIYLGLFGIVGLVLMMLQRGVPVFAQA</sequence>
<evidence type="ECO:0008006" key="3">
    <source>
        <dbReference type="Google" id="ProtNLM"/>
    </source>
</evidence>
<protein>
    <recommendedName>
        <fullName evidence="3">NnrS family protein</fullName>
    </recommendedName>
</protein>
<feature type="transmembrane region" description="Helical" evidence="1">
    <location>
        <begin position="20"/>
        <end position="42"/>
    </location>
</feature>
<gene>
    <name evidence="2" type="ORF">METZ01_LOCUS272686</name>
</gene>
<feature type="transmembrane region" description="Helical" evidence="1">
    <location>
        <begin position="174"/>
        <end position="191"/>
    </location>
</feature>
<dbReference type="Pfam" id="PF05940">
    <property type="entry name" value="NnrS"/>
    <property type="match status" value="1"/>
</dbReference>